<keyword evidence="2" id="KW-0472">Membrane</keyword>
<evidence type="ECO:0000313" key="4">
    <source>
        <dbReference type="Proteomes" id="UP001291309"/>
    </source>
</evidence>
<feature type="compositionally biased region" description="Basic and acidic residues" evidence="1">
    <location>
        <begin position="482"/>
        <end position="495"/>
    </location>
</feature>
<feature type="region of interest" description="Disordered" evidence="1">
    <location>
        <begin position="1"/>
        <end position="81"/>
    </location>
</feature>
<feature type="transmembrane region" description="Helical" evidence="2">
    <location>
        <begin position="735"/>
        <end position="753"/>
    </location>
</feature>
<keyword evidence="2" id="KW-1133">Transmembrane helix</keyword>
<keyword evidence="2" id="KW-0812">Transmembrane</keyword>
<organism evidence="3 4">
    <name type="scientific">Hyalangium rubrum</name>
    <dbReference type="NCBI Taxonomy" id="3103134"/>
    <lineage>
        <taxon>Bacteria</taxon>
        <taxon>Pseudomonadati</taxon>
        <taxon>Myxococcota</taxon>
        <taxon>Myxococcia</taxon>
        <taxon>Myxococcales</taxon>
        <taxon>Cystobacterineae</taxon>
        <taxon>Archangiaceae</taxon>
        <taxon>Hyalangium</taxon>
    </lineage>
</organism>
<feature type="region of interest" description="Disordered" evidence="1">
    <location>
        <begin position="183"/>
        <end position="226"/>
    </location>
</feature>
<feature type="region of interest" description="Disordered" evidence="1">
    <location>
        <begin position="590"/>
        <end position="611"/>
    </location>
</feature>
<dbReference type="Proteomes" id="UP001291309">
    <property type="component" value="Unassembled WGS sequence"/>
</dbReference>
<gene>
    <name evidence="3" type="ORF">SYV04_09755</name>
</gene>
<feature type="region of interest" description="Disordered" evidence="1">
    <location>
        <begin position="389"/>
        <end position="423"/>
    </location>
</feature>
<dbReference type="EMBL" id="JAXIVS010000003">
    <property type="protein sequence ID" value="MDY7226673.1"/>
    <property type="molecule type" value="Genomic_DNA"/>
</dbReference>
<proteinExistence type="predicted"/>
<dbReference type="RefSeq" id="WP_321545402.1">
    <property type="nucleotide sequence ID" value="NZ_JAXIVS010000003.1"/>
</dbReference>
<feature type="region of interest" description="Disordered" evidence="1">
    <location>
        <begin position="449"/>
        <end position="499"/>
    </location>
</feature>
<evidence type="ECO:0000256" key="2">
    <source>
        <dbReference type="SAM" id="Phobius"/>
    </source>
</evidence>
<evidence type="ECO:0000313" key="3">
    <source>
        <dbReference type="EMBL" id="MDY7226673.1"/>
    </source>
</evidence>
<feature type="compositionally biased region" description="Basic and acidic residues" evidence="1">
    <location>
        <begin position="459"/>
        <end position="472"/>
    </location>
</feature>
<keyword evidence="4" id="KW-1185">Reference proteome</keyword>
<feature type="transmembrane region" description="Helical" evidence="2">
    <location>
        <begin position="704"/>
        <end position="723"/>
    </location>
</feature>
<evidence type="ECO:0000256" key="1">
    <source>
        <dbReference type="SAM" id="MobiDB-lite"/>
    </source>
</evidence>
<reference evidence="3 4" key="1">
    <citation type="submission" date="2023-12" db="EMBL/GenBank/DDBJ databases">
        <title>the genome sequence of Hyalangium sp. s54d21.</title>
        <authorList>
            <person name="Zhang X."/>
        </authorList>
    </citation>
    <scope>NUCLEOTIDE SEQUENCE [LARGE SCALE GENOMIC DNA]</scope>
    <source>
        <strain evidence="4">s54d21</strain>
    </source>
</reference>
<feature type="compositionally biased region" description="Basic and acidic residues" evidence="1">
    <location>
        <begin position="399"/>
        <end position="408"/>
    </location>
</feature>
<feature type="region of interest" description="Disordered" evidence="1">
    <location>
        <begin position="114"/>
        <end position="155"/>
    </location>
</feature>
<sequence>MSIAPISRKAVAHTPAPVEQKPAETKAQPGAKPEQKPAPQVASLHKADTFEASAPKDKKPTAGVAKETPPKLSGEDVAKEEVKLKTVKTMREGVEKSQETLKKETQKEVDDLFAMANGKKPVPEGMEVKKVGDDRVEVRRKDDKGNPSEFTVATRGKDGELTLNAASFKDGVNARDRIELKKDGSTLVENAQWKSDKSEAGSLKSLAELKDSRDPNVSYSSELVRKEGEKLHHDTVLMKDGGVAGSSTLYEQQPDKKRKEWIDKKLHGPFDWKKEVDRTTTMSYAIPPPGKDGKQEPPTFSKVHHFSQDNVTATSYVDRVLDGHTRFAGKGAHTVADFEKVRDEYKKGGGEKWDANETSETAPPKRWTVDLQTDNNTLKNQTFVEGYPDATVSTTKTRKGNEVKETYEGKTFNPNSGDKDASKLYDVKGETTKVYDAKHGTLAKLDSKITEPDGAQVEQRLEASSKETERGLETSQKLTAKRTKDGKSESTELQEKWLTSDAGEQLLHASGKVIDDKGREAIHEIGEDGEKMRIKSPGQDARDVTDPEKLGDVEKELMATAAATNADRVASSLANGGAKSLELLKGVKEHRTGKNPKPGNGSPMPAANKLGGQGLEKLKKFGGPGLLGAGGVVGVVAGAMGLAQAVRQGNGLATGKGITDMVGGLATLGEAGAQVREALKNVNPDLKGLSVVDRVKTNLFKASGVAGIVGAGAGIAGGIIDVIEGTNSKDKWQKVKGGVAIGAAVGGLVAAAAGGPIGLAVGGLLAVGSFVVGKIMDAISDKPHKIAELTIDD</sequence>
<feature type="compositionally biased region" description="Basic and acidic residues" evidence="1">
    <location>
        <begin position="126"/>
        <end position="146"/>
    </location>
</feature>
<protein>
    <submittedName>
        <fullName evidence="3">Uncharacterized protein</fullName>
    </submittedName>
</protein>
<name>A0ABU5GZP2_9BACT</name>
<accession>A0ABU5GZP2</accession>
<comment type="caution">
    <text evidence="3">The sequence shown here is derived from an EMBL/GenBank/DDBJ whole genome shotgun (WGS) entry which is preliminary data.</text>
</comment>
<feature type="compositionally biased region" description="Basic and acidic residues" evidence="1">
    <location>
        <begin position="45"/>
        <end position="60"/>
    </location>
</feature>